<dbReference type="AlphaFoldDB" id="A0A943T8J7"/>
<dbReference type="Gene3D" id="3.40.50.1820">
    <property type="entry name" value="alpha/beta hydrolase"/>
    <property type="match status" value="1"/>
</dbReference>
<accession>A0A943T8J7</accession>
<dbReference type="Proteomes" id="UP000739069">
    <property type="component" value="Unassembled WGS sequence"/>
</dbReference>
<dbReference type="InterPro" id="IPR029058">
    <property type="entry name" value="AB_hydrolase_fold"/>
</dbReference>
<sequence>MNDGYRSGFYRPEGFFDDLSLPGYGDETPVTREAFAYDFYPARGAENSNVDKKSGIAEKSGATEGSDSHESSSNKSSSVEPAPLLIWVHGGAWRFGTNQGLREVDIMTPEGPRTNRQTLMRRTLQEHGWAVASINYRYSHQAIFPGDLHDVKEAVRFFRARAAEFGIDPERIAIAGGSAGGHLSMMAALTGPDTTGYAGGDPELHEYYEGRASSSYPAVSSTVAAAVPFYGVSDLRTIFTDRPLAGYALDHPEDDGAEWRLLGCDYPLSEEHEWVEHVPGIGRERAAQNWERAHPLDLARGVHASGPTGETCTDKQSKEHTTSGKSAPIMLVHGIADSCVPYQQSARVYQALRARQTPTDMVLVPGAEHGDPRCFTPEIVQRMLSFLEATV</sequence>
<dbReference type="InterPro" id="IPR049492">
    <property type="entry name" value="BD-FAE-like_dom"/>
</dbReference>
<evidence type="ECO:0000256" key="1">
    <source>
        <dbReference type="ARBA" id="ARBA00022801"/>
    </source>
</evidence>
<dbReference type="InterPro" id="IPR050300">
    <property type="entry name" value="GDXG_lipolytic_enzyme"/>
</dbReference>
<protein>
    <submittedName>
        <fullName evidence="5">Alpha/beta hydrolase</fullName>
    </submittedName>
</protein>
<feature type="region of interest" description="Disordered" evidence="2">
    <location>
        <begin position="48"/>
        <end position="78"/>
    </location>
</feature>
<evidence type="ECO:0000313" key="6">
    <source>
        <dbReference type="Proteomes" id="UP000739069"/>
    </source>
</evidence>
<dbReference type="PANTHER" id="PTHR48081">
    <property type="entry name" value="AB HYDROLASE SUPERFAMILY PROTEIN C4A8.06C"/>
    <property type="match status" value="1"/>
</dbReference>
<evidence type="ECO:0000256" key="2">
    <source>
        <dbReference type="SAM" id="MobiDB-lite"/>
    </source>
</evidence>
<dbReference type="PANTHER" id="PTHR48081:SF13">
    <property type="entry name" value="ALPHA_BETA HYDROLASE"/>
    <property type="match status" value="1"/>
</dbReference>
<dbReference type="InterPro" id="IPR001375">
    <property type="entry name" value="Peptidase_S9_cat"/>
</dbReference>
<gene>
    <name evidence="5" type="ORF">KH265_02065</name>
</gene>
<dbReference type="GO" id="GO:0008236">
    <property type="term" value="F:serine-type peptidase activity"/>
    <property type="evidence" value="ECO:0007669"/>
    <property type="project" value="InterPro"/>
</dbReference>
<evidence type="ECO:0000313" key="5">
    <source>
        <dbReference type="EMBL" id="MBS6634441.1"/>
    </source>
</evidence>
<feature type="region of interest" description="Disordered" evidence="2">
    <location>
        <begin position="300"/>
        <end position="324"/>
    </location>
</feature>
<keyword evidence="1 5" id="KW-0378">Hydrolase</keyword>
<feature type="domain" description="BD-FAE-like" evidence="4">
    <location>
        <begin position="79"/>
        <end position="242"/>
    </location>
</feature>
<name>A0A943T8J7_9MICC</name>
<evidence type="ECO:0000259" key="4">
    <source>
        <dbReference type="Pfam" id="PF20434"/>
    </source>
</evidence>
<feature type="domain" description="Peptidase S9 prolyl oligopeptidase catalytic" evidence="3">
    <location>
        <begin position="325"/>
        <end position="389"/>
    </location>
</feature>
<dbReference type="EMBL" id="JAGZXI010000002">
    <property type="protein sequence ID" value="MBS6634441.1"/>
    <property type="molecule type" value="Genomic_DNA"/>
</dbReference>
<evidence type="ECO:0000259" key="3">
    <source>
        <dbReference type="Pfam" id="PF00326"/>
    </source>
</evidence>
<dbReference type="Pfam" id="PF00326">
    <property type="entry name" value="Peptidase_S9"/>
    <property type="match status" value="1"/>
</dbReference>
<feature type="compositionally biased region" description="Basic and acidic residues" evidence="2">
    <location>
        <begin position="312"/>
        <end position="322"/>
    </location>
</feature>
<proteinExistence type="predicted"/>
<comment type="caution">
    <text evidence="5">The sequence shown here is derived from an EMBL/GenBank/DDBJ whole genome shotgun (WGS) entry which is preliminary data.</text>
</comment>
<dbReference type="GO" id="GO:0006508">
    <property type="term" value="P:proteolysis"/>
    <property type="evidence" value="ECO:0007669"/>
    <property type="project" value="InterPro"/>
</dbReference>
<reference evidence="5" key="1">
    <citation type="submission" date="2021-02" db="EMBL/GenBank/DDBJ databases">
        <title>Infant gut strain persistence is associated with maternal origin, phylogeny, and functional potential including surface adhesion and iron acquisition.</title>
        <authorList>
            <person name="Lou Y.C."/>
        </authorList>
    </citation>
    <scope>NUCLEOTIDE SEQUENCE</scope>
    <source>
        <strain evidence="5">L1_008_092G1_dasL1_008_092G1_concoct_16</strain>
    </source>
</reference>
<organism evidence="5 6">
    <name type="scientific">Rothia mucilaginosa</name>
    <dbReference type="NCBI Taxonomy" id="43675"/>
    <lineage>
        <taxon>Bacteria</taxon>
        <taxon>Bacillati</taxon>
        <taxon>Actinomycetota</taxon>
        <taxon>Actinomycetes</taxon>
        <taxon>Micrococcales</taxon>
        <taxon>Micrococcaceae</taxon>
        <taxon>Rothia</taxon>
    </lineage>
</organism>
<dbReference type="Pfam" id="PF20434">
    <property type="entry name" value="BD-FAE"/>
    <property type="match status" value="1"/>
</dbReference>
<dbReference type="SUPFAM" id="SSF53474">
    <property type="entry name" value="alpha/beta-Hydrolases"/>
    <property type="match status" value="1"/>
</dbReference>